<feature type="transmembrane region" description="Helical" evidence="1">
    <location>
        <begin position="38"/>
        <end position="55"/>
    </location>
</feature>
<feature type="transmembrane region" description="Helical" evidence="1">
    <location>
        <begin position="120"/>
        <end position="148"/>
    </location>
</feature>
<name>A0A923DYJ3_9SPHI</name>
<sequence length="233" mass="26736">MEIVLLKLLLAHVLGDFFLQPNSWVAEKEKKKLKSDKLYLHIAIHILLIFLIFLSLNSWKIALVVGLFHGIIDVIKLLFQKEKTKRIWFFVDQFLHIVVIVSCWNYFYQPAISLNFLENAQFWLFLLGALFLISPAAIFIRVIIAKWIPSKASSSLQDAGKFIGILERLLIYLFVCTHHFEAVGFLLAAKSIFRFGDLKEAHDIKLTEYVLIGTLLSFGIALIVAMTVMNINL</sequence>
<dbReference type="EMBL" id="WNXD01000001">
    <property type="protein sequence ID" value="MBB2144995.1"/>
    <property type="molecule type" value="Genomic_DNA"/>
</dbReference>
<keyword evidence="1" id="KW-1133">Transmembrane helix</keyword>
<dbReference type="AlphaFoldDB" id="A0A923DYJ3"/>
<reference evidence="2" key="1">
    <citation type="submission" date="2019-11" db="EMBL/GenBank/DDBJ databases">
        <title>Description of Pedobacter sp. LMG 31464T.</title>
        <authorList>
            <person name="Carlier A."/>
            <person name="Qi S."/>
            <person name="Vandamme P."/>
        </authorList>
    </citation>
    <scope>NUCLEOTIDE SEQUENCE</scope>
    <source>
        <strain evidence="2">LMG 31464</strain>
    </source>
</reference>
<feature type="transmembrane region" description="Helical" evidence="1">
    <location>
        <begin position="61"/>
        <end position="79"/>
    </location>
</feature>
<keyword evidence="1" id="KW-0472">Membrane</keyword>
<evidence type="ECO:0000256" key="1">
    <source>
        <dbReference type="SAM" id="Phobius"/>
    </source>
</evidence>
<gene>
    <name evidence="2" type="ORF">GM921_05845</name>
</gene>
<feature type="transmembrane region" description="Helical" evidence="1">
    <location>
        <begin position="86"/>
        <end position="108"/>
    </location>
</feature>
<dbReference type="RefSeq" id="WP_182921658.1">
    <property type="nucleotide sequence ID" value="NZ_WNXD01000001.1"/>
</dbReference>
<accession>A0A923DYJ3</accession>
<feature type="transmembrane region" description="Helical" evidence="1">
    <location>
        <begin position="209"/>
        <end position="231"/>
    </location>
</feature>
<comment type="caution">
    <text evidence="2">The sequence shown here is derived from an EMBL/GenBank/DDBJ whole genome shotgun (WGS) entry which is preliminary data.</text>
</comment>
<dbReference type="Pfam" id="PF11750">
    <property type="entry name" value="DUF3307"/>
    <property type="match status" value="1"/>
</dbReference>
<evidence type="ECO:0000313" key="2">
    <source>
        <dbReference type="EMBL" id="MBB2144995.1"/>
    </source>
</evidence>
<keyword evidence="1" id="KW-0812">Transmembrane</keyword>
<protein>
    <submittedName>
        <fullName evidence="2">DUF3307 domain-containing protein</fullName>
    </submittedName>
</protein>
<feature type="transmembrane region" description="Helical" evidence="1">
    <location>
        <begin position="169"/>
        <end position="189"/>
    </location>
</feature>
<dbReference type="InterPro" id="IPR021737">
    <property type="entry name" value="Phage_phiKZ_Orf197"/>
</dbReference>
<evidence type="ECO:0000313" key="3">
    <source>
        <dbReference type="Proteomes" id="UP000601055"/>
    </source>
</evidence>
<organism evidence="2 3">
    <name type="scientific">Pedobacter planticolens</name>
    <dbReference type="NCBI Taxonomy" id="2679964"/>
    <lineage>
        <taxon>Bacteria</taxon>
        <taxon>Pseudomonadati</taxon>
        <taxon>Bacteroidota</taxon>
        <taxon>Sphingobacteriia</taxon>
        <taxon>Sphingobacteriales</taxon>
        <taxon>Sphingobacteriaceae</taxon>
        <taxon>Pedobacter</taxon>
    </lineage>
</organism>
<keyword evidence="3" id="KW-1185">Reference proteome</keyword>
<dbReference type="Proteomes" id="UP000601055">
    <property type="component" value="Unassembled WGS sequence"/>
</dbReference>
<proteinExistence type="predicted"/>